<evidence type="ECO:0000313" key="2">
    <source>
        <dbReference type="EMBL" id="MST33383.1"/>
    </source>
</evidence>
<comment type="caution">
    <text evidence="2">The sequence shown here is derived from an EMBL/GenBank/DDBJ whole genome shotgun (WGS) entry which is preliminary data.</text>
</comment>
<dbReference type="InterPro" id="IPR036165">
    <property type="entry name" value="YefM-like_sf"/>
</dbReference>
<name>A0ABW9QY99_9ACTN</name>
<keyword evidence="3" id="KW-1185">Reference proteome</keyword>
<sequence>MAETVVPTSEVRAALSQITKRFDAGDPEPVFFGSHRRAQAVLVPIATWERLLAHAEDELDLDVARRRLADRRPWLSEEDLDAALAAAAKKASGRA</sequence>
<comment type="similarity">
    <text evidence="1">Belongs to the phD/YefM antitoxin family.</text>
</comment>
<organism evidence="2 3">
    <name type="scientific">Acidiferrimicrobium australe</name>
    <dbReference type="NCBI Taxonomy" id="2664430"/>
    <lineage>
        <taxon>Bacteria</taxon>
        <taxon>Bacillati</taxon>
        <taxon>Actinomycetota</taxon>
        <taxon>Acidimicrobiia</taxon>
        <taxon>Acidimicrobiales</taxon>
        <taxon>Acidimicrobiaceae</taxon>
        <taxon>Acidiferrimicrobium</taxon>
    </lineage>
</organism>
<evidence type="ECO:0008006" key="4">
    <source>
        <dbReference type="Google" id="ProtNLM"/>
    </source>
</evidence>
<reference evidence="2 3" key="1">
    <citation type="submission" date="2019-11" db="EMBL/GenBank/DDBJ databases">
        <title>Acidiferrimicrobium australis gen. nov., sp. nov., an acidophilic and obligately heterotrophic, member of the Actinobacteria that catalyses dissimilatory oxido- reduction of iron isolated from metal-rich acidic water in Chile.</title>
        <authorList>
            <person name="Gonzalez D."/>
            <person name="Huber K."/>
            <person name="Hedrich S."/>
            <person name="Rojas-Villalobos C."/>
            <person name="Quatrini R."/>
            <person name="Dinamarca M.A."/>
            <person name="Schwarz A."/>
            <person name="Canales C."/>
            <person name="Nancucheo I."/>
        </authorList>
    </citation>
    <scope>NUCLEOTIDE SEQUENCE [LARGE SCALE GENOMIC DNA]</scope>
    <source>
        <strain evidence="2 3">USS-CCA1</strain>
    </source>
</reference>
<proteinExistence type="inferred from homology"/>
<dbReference type="SUPFAM" id="SSF143120">
    <property type="entry name" value="YefM-like"/>
    <property type="match status" value="1"/>
</dbReference>
<evidence type="ECO:0000256" key="1">
    <source>
        <dbReference type="ARBA" id="ARBA00009981"/>
    </source>
</evidence>
<protein>
    <recommendedName>
        <fullName evidence="4">Antitoxin</fullName>
    </recommendedName>
</protein>
<evidence type="ECO:0000313" key="3">
    <source>
        <dbReference type="Proteomes" id="UP000437736"/>
    </source>
</evidence>
<dbReference type="EMBL" id="WJHE01000576">
    <property type="protein sequence ID" value="MST33383.1"/>
    <property type="molecule type" value="Genomic_DNA"/>
</dbReference>
<gene>
    <name evidence="2" type="ORF">GHK86_11725</name>
</gene>
<accession>A0ABW9QY99</accession>
<dbReference type="Proteomes" id="UP000437736">
    <property type="component" value="Unassembled WGS sequence"/>
</dbReference>